<comment type="subcellular location">
    <subcellularLocation>
        <location evidence="1">Membrane</location>
        <topology evidence="1">Multi-pass membrane protein</topology>
    </subcellularLocation>
</comment>
<dbReference type="PANTHER" id="PTHR33048:SF129">
    <property type="entry name" value="INTEGRAL MEMBRANE PROTEIN-RELATED"/>
    <property type="match status" value="1"/>
</dbReference>
<dbReference type="EMBL" id="JAKJXO020000018">
    <property type="protein sequence ID" value="KAL1593685.1"/>
    <property type="molecule type" value="Genomic_DNA"/>
</dbReference>
<gene>
    <name evidence="9" type="ORF">SLS60_010417</name>
</gene>
<keyword evidence="4 7" id="KW-0472">Membrane</keyword>
<proteinExistence type="inferred from homology"/>
<evidence type="ECO:0000313" key="10">
    <source>
        <dbReference type="Proteomes" id="UP001521785"/>
    </source>
</evidence>
<name>A0ABR3QNJ5_9PLEO</name>
<feature type="transmembrane region" description="Helical" evidence="7">
    <location>
        <begin position="160"/>
        <end position="180"/>
    </location>
</feature>
<evidence type="ECO:0000256" key="7">
    <source>
        <dbReference type="SAM" id="Phobius"/>
    </source>
</evidence>
<reference evidence="9 10" key="1">
    <citation type="submission" date="2024-02" db="EMBL/GenBank/DDBJ databases">
        <title>De novo assembly and annotation of 12 fungi associated with fruit tree decline syndrome in Ontario, Canada.</title>
        <authorList>
            <person name="Sulman M."/>
            <person name="Ellouze W."/>
            <person name="Ilyukhin E."/>
        </authorList>
    </citation>
    <scope>NUCLEOTIDE SEQUENCE [LARGE SCALE GENOMIC DNA]</scope>
    <source>
        <strain evidence="9 10">M42-189</strain>
    </source>
</reference>
<evidence type="ECO:0000256" key="5">
    <source>
        <dbReference type="ARBA" id="ARBA00038359"/>
    </source>
</evidence>
<comment type="similarity">
    <text evidence="5">Belongs to the SAT4 family.</text>
</comment>
<evidence type="ECO:0000256" key="4">
    <source>
        <dbReference type="ARBA" id="ARBA00023136"/>
    </source>
</evidence>
<feature type="region of interest" description="Disordered" evidence="6">
    <location>
        <begin position="238"/>
        <end position="281"/>
    </location>
</feature>
<dbReference type="PANTHER" id="PTHR33048">
    <property type="entry name" value="PTH11-LIKE INTEGRAL MEMBRANE PROTEIN (AFU_ORTHOLOGUE AFUA_5G11245)"/>
    <property type="match status" value="1"/>
</dbReference>
<dbReference type="InterPro" id="IPR049326">
    <property type="entry name" value="Rhodopsin_dom_fungi"/>
</dbReference>
<organism evidence="9 10">
    <name type="scientific">Paraconiothyrium brasiliense</name>
    <dbReference type="NCBI Taxonomy" id="300254"/>
    <lineage>
        <taxon>Eukaryota</taxon>
        <taxon>Fungi</taxon>
        <taxon>Dikarya</taxon>
        <taxon>Ascomycota</taxon>
        <taxon>Pezizomycotina</taxon>
        <taxon>Dothideomycetes</taxon>
        <taxon>Pleosporomycetidae</taxon>
        <taxon>Pleosporales</taxon>
        <taxon>Massarineae</taxon>
        <taxon>Didymosphaeriaceae</taxon>
        <taxon>Paraconiothyrium</taxon>
    </lineage>
</organism>
<evidence type="ECO:0000259" key="8">
    <source>
        <dbReference type="Pfam" id="PF20684"/>
    </source>
</evidence>
<feature type="transmembrane region" description="Helical" evidence="7">
    <location>
        <begin position="38"/>
        <end position="59"/>
    </location>
</feature>
<sequence>MRYLFISQLFWYWSVTLAKLSVAFLLLRLKQTRPWRYFLYLVMGVTVSAAIVQTCFQFLQCRPFSVFWDPRVFRSVQCFRRSIIDGNIIVFSSIQVGLDLIFSFIPITFVRKLKRPRHEKIFMCVLMGLGLFASSLAVVRTLTLQEYYTTPDLFRTNVTIALYAVLELELALIAATMPTLKSFMERALVKVGLWFYDEKSEGHVRGELVKLGLLHEGEVLTKGEGEVTAKRMDSTRVTKAKLSGVNGKGPELQSKNTGPSNDKEVSFEQMLASPAKEKEFV</sequence>
<dbReference type="Pfam" id="PF20684">
    <property type="entry name" value="Fung_rhodopsin"/>
    <property type="match status" value="1"/>
</dbReference>
<evidence type="ECO:0000256" key="3">
    <source>
        <dbReference type="ARBA" id="ARBA00022989"/>
    </source>
</evidence>
<comment type="caution">
    <text evidence="9">The sequence shown here is derived from an EMBL/GenBank/DDBJ whole genome shotgun (WGS) entry which is preliminary data.</text>
</comment>
<feature type="domain" description="Rhodopsin" evidence="8">
    <location>
        <begin position="3"/>
        <end position="185"/>
    </location>
</feature>
<keyword evidence="2 7" id="KW-0812">Transmembrane</keyword>
<feature type="transmembrane region" description="Helical" evidence="7">
    <location>
        <begin position="88"/>
        <end position="109"/>
    </location>
</feature>
<accession>A0ABR3QNJ5</accession>
<evidence type="ECO:0000256" key="2">
    <source>
        <dbReference type="ARBA" id="ARBA00022692"/>
    </source>
</evidence>
<keyword evidence="10" id="KW-1185">Reference proteome</keyword>
<keyword evidence="3 7" id="KW-1133">Transmembrane helix</keyword>
<feature type="transmembrane region" description="Helical" evidence="7">
    <location>
        <begin position="121"/>
        <end position="140"/>
    </location>
</feature>
<dbReference type="InterPro" id="IPR052337">
    <property type="entry name" value="SAT4-like"/>
</dbReference>
<protein>
    <recommendedName>
        <fullName evidence="8">Rhodopsin domain-containing protein</fullName>
    </recommendedName>
</protein>
<evidence type="ECO:0000256" key="1">
    <source>
        <dbReference type="ARBA" id="ARBA00004141"/>
    </source>
</evidence>
<feature type="transmembrane region" description="Helical" evidence="7">
    <location>
        <begin position="6"/>
        <end position="26"/>
    </location>
</feature>
<dbReference type="Proteomes" id="UP001521785">
    <property type="component" value="Unassembled WGS sequence"/>
</dbReference>
<evidence type="ECO:0000256" key="6">
    <source>
        <dbReference type="SAM" id="MobiDB-lite"/>
    </source>
</evidence>
<evidence type="ECO:0000313" key="9">
    <source>
        <dbReference type="EMBL" id="KAL1593685.1"/>
    </source>
</evidence>